<dbReference type="InterPro" id="IPR022185">
    <property type="entry name" value="DUF3712"/>
</dbReference>
<dbReference type="PANTHER" id="PTHR35895">
    <property type="entry name" value="CHROMOSOME 16, WHOLE GENOME SHOTGUN SEQUENCE"/>
    <property type="match status" value="1"/>
</dbReference>
<dbReference type="GO" id="GO:0000329">
    <property type="term" value="C:fungal-type vacuole membrane"/>
    <property type="evidence" value="ECO:0007669"/>
    <property type="project" value="InterPro"/>
</dbReference>
<sequence>MSDDLKPTTMEQEREVKPKKGGKVKRHCLRFWWAYLIAFIIIIVLAVVLIIFVAVPKIAQKKVDDAELQIDSIVASNTESGNFTMSVNSTIRLSSATAATIDGFDGVMYLEDFEPHVPFAKLAFPQTTGDKLQVVNISQFTPITDLEAFTRFNTWLLLNESIRVTIEGDTKIHVKGLSKAYGINFKKTVTLQGLQNFKGTEVPYSTVALTPDENGDNFHGNVTVPNRSVVSFEIGNASFTTYLLGQDVGVTYMDNMVLRPGLNTFNIHASISQGAVVNALQLKPYCEQGGLLPFELTGKDVVNKGQHLTYYSQALGAANQTVDLPIGFDLKRDHDLSFTCKEGQ</sequence>
<gene>
    <name evidence="2" type="ORF">NKR19_g7907</name>
</gene>
<proteinExistence type="predicted"/>
<comment type="caution">
    <text evidence="2">The sequence shown here is derived from an EMBL/GenBank/DDBJ whole genome shotgun (WGS) entry which is preliminary data.</text>
</comment>
<dbReference type="Proteomes" id="UP001174691">
    <property type="component" value="Unassembled WGS sequence"/>
</dbReference>
<organism evidence="2 3">
    <name type="scientific">Coniochaeta hoffmannii</name>
    <dbReference type="NCBI Taxonomy" id="91930"/>
    <lineage>
        <taxon>Eukaryota</taxon>
        <taxon>Fungi</taxon>
        <taxon>Dikarya</taxon>
        <taxon>Ascomycota</taxon>
        <taxon>Pezizomycotina</taxon>
        <taxon>Sordariomycetes</taxon>
        <taxon>Sordariomycetidae</taxon>
        <taxon>Coniochaetales</taxon>
        <taxon>Coniochaetaceae</taxon>
        <taxon>Coniochaeta</taxon>
    </lineage>
</organism>
<keyword evidence="1" id="KW-0812">Transmembrane</keyword>
<keyword evidence="3" id="KW-1185">Reference proteome</keyword>
<name>A0AA38VFI3_9PEZI</name>
<dbReference type="Pfam" id="PF12505">
    <property type="entry name" value="DUF3712"/>
    <property type="match status" value="1"/>
</dbReference>
<protein>
    <submittedName>
        <fullName evidence="2">Uncharacterized protein</fullName>
    </submittedName>
</protein>
<accession>A0AA38VFI3</accession>
<dbReference type="PANTHER" id="PTHR35895:SF1">
    <property type="entry name" value="LIPID-BINDING SERUM GLYCOPROTEIN C-TERMINAL DOMAIN-CONTAINING PROTEIN"/>
    <property type="match status" value="1"/>
</dbReference>
<dbReference type="AlphaFoldDB" id="A0AA38VFI3"/>
<keyword evidence="1" id="KW-0472">Membrane</keyword>
<feature type="transmembrane region" description="Helical" evidence="1">
    <location>
        <begin position="32"/>
        <end position="55"/>
    </location>
</feature>
<evidence type="ECO:0000313" key="2">
    <source>
        <dbReference type="EMBL" id="KAJ9138271.1"/>
    </source>
</evidence>
<dbReference type="EMBL" id="JANBVN010000147">
    <property type="protein sequence ID" value="KAJ9138271.1"/>
    <property type="molecule type" value="Genomic_DNA"/>
</dbReference>
<reference evidence="2" key="1">
    <citation type="submission" date="2022-07" db="EMBL/GenBank/DDBJ databases">
        <title>Fungi with potential for degradation of polypropylene.</title>
        <authorList>
            <person name="Gostincar C."/>
        </authorList>
    </citation>
    <scope>NUCLEOTIDE SEQUENCE</scope>
    <source>
        <strain evidence="2">EXF-13287</strain>
    </source>
</reference>
<evidence type="ECO:0000313" key="3">
    <source>
        <dbReference type="Proteomes" id="UP001174691"/>
    </source>
</evidence>
<dbReference type="InterPro" id="IPR046368">
    <property type="entry name" value="Tag1"/>
</dbReference>
<keyword evidence="1" id="KW-1133">Transmembrane helix</keyword>
<evidence type="ECO:0000256" key="1">
    <source>
        <dbReference type="SAM" id="Phobius"/>
    </source>
</evidence>